<gene>
    <name evidence="1" type="ORF">VTL71DRAFT_14289</name>
</gene>
<evidence type="ECO:0000313" key="1">
    <source>
        <dbReference type="EMBL" id="KAL2069610.1"/>
    </source>
</evidence>
<reference evidence="1 2" key="1">
    <citation type="journal article" date="2024" name="Commun. Biol.">
        <title>Comparative genomic analysis of thermophilic fungi reveals convergent evolutionary adaptations and gene losses.</title>
        <authorList>
            <person name="Steindorff A.S."/>
            <person name="Aguilar-Pontes M.V."/>
            <person name="Robinson A.J."/>
            <person name="Andreopoulos B."/>
            <person name="LaButti K."/>
            <person name="Kuo A."/>
            <person name="Mondo S."/>
            <person name="Riley R."/>
            <person name="Otillar R."/>
            <person name="Haridas S."/>
            <person name="Lipzen A."/>
            <person name="Grimwood J."/>
            <person name="Schmutz J."/>
            <person name="Clum A."/>
            <person name="Reid I.D."/>
            <person name="Moisan M.C."/>
            <person name="Butler G."/>
            <person name="Nguyen T.T.M."/>
            <person name="Dewar K."/>
            <person name="Conant G."/>
            <person name="Drula E."/>
            <person name="Henrissat B."/>
            <person name="Hansel C."/>
            <person name="Singer S."/>
            <person name="Hutchinson M.I."/>
            <person name="de Vries R.P."/>
            <person name="Natvig D.O."/>
            <person name="Powell A.J."/>
            <person name="Tsang A."/>
            <person name="Grigoriev I.V."/>
        </authorList>
    </citation>
    <scope>NUCLEOTIDE SEQUENCE [LARGE SCALE GENOMIC DNA]</scope>
    <source>
        <strain evidence="1 2">CBS 494.80</strain>
    </source>
</reference>
<dbReference type="Proteomes" id="UP001595075">
    <property type="component" value="Unassembled WGS sequence"/>
</dbReference>
<organism evidence="1 2">
    <name type="scientific">Oculimacula yallundae</name>
    <dbReference type="NCBI Taxonomy" id="86028"/>
    <lineage>
        <taxon>Eukaryota</taxon>
        <taxon>Fungi</taxon>
        <taxon>Dikarya</taxon>
        <taxon>Ascomycota</taxon>
        <taxon>Pezizomycotina</taxon>
        <taxon>Leotiomycetes</taxon>
        <taxon>Helotiales</taxon>
        <taxon>Ploettnerulaceae</taxon>
        <taxon>Oculimacula</taxon>
    </lineage>
</organism>
<dbReference type="EMBL" id="JAZHXI010000007">
    <property type="protein sequence ID" value="KAL2069610.1"/>
    <property type="molecule type" value="Genomic_DNA"/>
</dbReference>
<keyword evidence="2" id="KW-1185">Reference proteome</keyword>
<sequence length="264" mass="30852">MSLNLFEDPIEYVAIAPGHSPSWFPARPITPRPEFGQKVSTWYFDCGCVRFTTTTIDFEEHEHPHVLPENWDSVIVKKEVWCRPGTILSMKEDICDICKRCNLLGIDDTDLNSEWKSLSSTEQGEIKEDCFRIICRRKVARKGFYERRIRIMNEAWRAHTDKLLLQGVLELQPNVMAKINDTVYKFRHHRLEDGVIEIFTISEDEDWNTSIRFMHVCPRLHVRSWLATRRNRRKSIQKAFASRASDPDSQCKILLVGVLLLTFG</sequence>
<protein>
    <submittedName>
        <fullName evidence="1">Uncharacterized protein</fullName>
    </submittedName>
</protein>
<accession>A0ABR4CIP7</accession>
<comment type="caution">
    <text evidence="1">The sequence shown here is derived from an EMBL/GenBank/DDBJ whole genome shotgun (WGS) entry which is preliminary data.</text>
</comment>
<evidence type="ECO:0000313" key="2">
    <source>
        <dbReference type="Proteomes" id="UP001595075"/>
    </source>
</evidence>
<name>A0ABR4CIP7_9HELO</name>
<proteinExistence type="predicted"/>